<name>A0A922NYM0_9HYPH</name>
<organism evidence="1 2">
    <name type="scientific">Pseudorhizobium pelagicum</name>
    <dbReference type="NCBI Taxonomy" id="1509405"/>
    <lineage>
        <taxon>Bacteria</taxon>
        <taxon>Pseudomonadati</taxon>
        <taxon>Pseudomonadota</taxon>
        <taxon>Alphaproteobacteria</taxon>
        <taxon>Hyphomicrobiales</taxon>
        <taxon>Rhizobiaceae</taxon>
        <taxon>Rhizobium/Agrobacterium group</taxon>
        <taxon>Pseudorhizobium</taxon>
    </lineage>
</organism>
<protein>
    <submittedName>
        <fullName evidence="1">Uncharacterized protein</fullName>
    </submittedName>
</protein>
<sequence length="302" mass="32716">MTRIQPCESSFFRGIGVYYINKNLTDDEGDHVWAVVQESCDLTDQNDRMLLHAVATIREAYGEQEIREMAEDAPLVTVPEPADGVANTFSLDLLLSAFRSSLPDPAAEGGKPGQLTNYRSETTELLARAALATVYGFASPPTLHATKGNRNQPILGFDGWTVMQATDGELALVLLQVKGTEDAARPPSVAAELVAECGRAVTDFTKLKGFLIACLLRCKNTSFELPLMNLIVELERDNKITNTLLAPVIVRGKADSHIDDLGSLRGATTSFLHARARGMTLSLGAELTAFGRAAMTKARQHV</sequence>
<gene>
    <name evidence="1" type="ORF">GV68_17870</name>
</gene>
<dbReference type="AlphaFoldDB" id="A0A922NYM0"/>
<accession>A0A922NYM0</accession>
<reference evidence="1 2" key="1">
    <citation type="submission" date="2014-06" db="EMBL/GenBank/DDBJ databases">
        <title>Rhizobium pelagicum/R2-400B4.</title>
        <authorList>
            <person name="Kimes N.E."/>
            <person name="Lopez-Perez M."/>
        </authorList>
    </citation>
    <scope>NUCLEOTIDE SEQUENCE [LARGE SCALE GENOMIC DNA]</scope>
    <source>
        <strain evidence="1 2">R2-400B4</strain>
    </source>
</reference>
<proteinExistence type="predicted"/>
<evidence type="ECO:0000313" key="1">
    <source>
        <dbReference type="EMBL" id="KEQ03150.1"/>
    </source>
</evidence>
<dbReference type="Proteomes" id="UP000052167">
    <property type="component" value="Unassembled WGS sequence"/>
</dbReference>
<evidence type="ECO:0000313" key="2">
    <source>
        <dbReference type="Proteomes" id="UP000052167"/>
    </source>
</evidence>
<comment type="caution">
    <text evidence="1">The sequence shown here is derived from an EMBL/GenBank/DDBJ whole genome shotgun (WGS) entry which is preliminary data.</text>
</comment>
<dbReference type="EMBL" id="JOKJ01000037">
    <property type="protein sequence ID" value="KEQ03150.1"/>
    <property type="molecule type" value="Genomic_DNA"/>
</dbReference>
<keyword evidence="2" id="KW-1185">Reference proteome</keyword>